<gene>
    <name evidence="1" type="ORF">M408DRAFT_26034</name>
</gene>
<dbReference type="EMBL" id="KN824312">
    <property type="protein sequence ID" value="KIM25709.1"/>
    <property type="molecule type" value="Genomic_DNA"/>
</dbReference>
<protein>
    <recommendedName>
        <fullName evidence="3">F-box domain-containing protein</fullName>
    </recommendedName>
</protein>
<evidence type="ECO:0008006" key="3">
    <source>
        <dbReference type="Google" id="ProtNLM"/>
    </source>
</evidence>
<name>A0A0C3B0I1_SERVB</name>
<reference evidence="1 2" key="1">
    <citation type="submission" date="2014-04" db="EMBL/GenBank/DDBJ databases">
        <authorList>
            <consortium name="DOE Joint Genome Institute"/>
            <person name="Kuo A."/>
            <person name="Zuccaro A."/>
            <person name="Kohler A."/>
            <person name="Nagy L.G."/>
            <person name="Floudas D."/>
            <person name="Copeland A."/>
            <person name="Barry K.W."/>
            <person name="Cichocki N."/>
            <person name="Veneault-Fourrey C."/>
            <person name="LaButti K."/>
            <person name="Lindquist E.A."/>
            <person name="Lipzen A."/>
            <person name="Lundell T."/>
            <person name="Morin E."/>
            <person name="Murat C."/>
            <person name="Sun H."/>
            <person name="Tunlid A."/>
            <person name="Henrissat B."/>
            <person name="Grigoriev I.V."/>
            <person name="Hibbett D.S."/>
            <person name="Martin F."/>
            <person name="Nordberg H.P."/>
            <person name="Cantor M.N."/>
            <person name="Hua S.X."/>
        </authorList>
    </citation>
    <scope>NUCLEOTIDE SEQUENCE [LARGE SCALE GENOMIC DNA]</scope>
    <source>
        <strain evidence="1 2">MAFF 305830</strain>
    </source>
</reference>
<dbReference type="Gene3D" id="3.80.10.10">
    <property type="entry name" value="Ribonuclease Inhibitor"/>
    <property type="match status" value="1"/>
</dbReference>
<organism evidence="1 2">
    <name type="scientific">Serendipita vermifera MAFF 305830</name>
    <dbReference type="NCBI Taxonomy" id="933852"/>
    <lineage>
        <taxon>Eukaryota</taxon>
        <taxon>Fungi</taxon>
        <taxon>Dikarya</taxon>
        <taxon>Basidiomycota</taxon>
        <taxon>Agaricomycotina</taxon>
        <taxon>Agaricomycetes</taxon>
        <taxon>Sebacinales</taxon>
        <taxon>Serendipitaceae</taxon>
        <taxon>Serendipita</taxon>
    </lineage>
</organism>
<dbReference type="AlphaFoldDB" id="A0A0C3B0I1"/>
<keyword evidence="2" id="KW-1185">Reference proteome</keyword>
<sequence>MSSPICNPMVNLSFGIDFKSTLAVISADELILMILEALYNPVEPKSYMVSDNEKNYHNCMLVNRQWCKWAQRMLWKELSLPERAFDAVLQQFDVAKKDIIDGKLEDQLSRRPREAYIRYGFYAAMVESMRNYRVTEVNDLELQKTLHLFDLKRHPFPRLKRVELTVFSTDFWLPLSCRHHSITEIYVNITGTQGPVGIVRDISRYCTRLERLTIDGLLHESDIDLLQVHRFVYLTSLSLKVDSNQVDNFMRIVLFISHNLTDLVLFFRNSDKITIARRGSSFRSLRTLRLDGLSSIPACLEALPSAPNLQTLLLTSCSCDIIPSTNPWPVYKALKEYGKRSPFTKLEIDSTFISNEMFDVFIFSDMDHLTDLSLTAPASGILPVEPAYPTVWHQLKTLTVIFVKTSLPQVTLYDFFLLATRTPYLTKATIQMDVRMDSNPGLLSPKTPKDTGDEPMCEGEDDLCPGILEYQTTSLRNLDFSNSPLVDFDALFLFSVLEKLAPNLELTGRMLDTLCWKSRMASDAKAYLNNSTTHSPATMSGLISTLSVF</sequence>
<dbReference type="HOGENOM" id="CLU_496217_0_0_1"/>
<dbReference type="OrthoDB" id="2352152at2759"/>
<dbReference type="SUPFAM" id="SSF52047">
    <property type="entry name" value="RNI-like"/>
    <property type="match status" value="1"/>
</dbReference>
<proteinExistence type="predicted"/>
<accession>A0A0C3B0I1</accession>
<dbReference type="InterPro" id="IPR032675">
    <property type="entry name" value="LRR_dom_sf"/>
</dbReference>
<evidence type="ECO:0000313" key="2">
    <source>
        <dbReference type="Proteomes" id="UP000054097"/>
    </source>
</evidence>
<evidence type="ECO:0000313" key="1">
    <source>
        <dbReference type="EMBL" id="KIM25709.1"/>
    </source>
</evidence>
<reference evidence="2" key="2">
    <citation type="submission" date="2015-01" db="EMBL/GenBank/DDBJ databases">
        <title>Evolutionary Origins and Diversification of the Mycorrhizal Mutualists.</title>
        <authorList>
            <consortium name="DOE Joint Genome Institute"/>
            <consortium name="Mycorrhizal Genomics Consortium"/>
            <person name="Kohler A."/>
            <person name="Kuo A."/>
            <person name="Nagy L.G."/>
            <person name="Floudas D."/>
            <person name="Copeland A."/>
            <person name="Barry K.W."/>
            <person name="Cichocki N."/>
            <person name="Veneault-Fourrey C."/>
            <person name="LaButti K."/>
            <person name="Lindquist E.A."/>
            <person name="Lipzen A."/>
            <person name="Lundell T."/>
            <person name="Morin E."/>
            <person name="Murat C."/>
            <person name="Riley R."/>
            <person name="Ohm R."/>
            <person name="Sun H."/>
            <person name="Tunlid A."/>
            <person name="Henrissat B."/>
            <person name="Grigoriev I.V."/>
            <person name="Hibbett D.S."/>
            <person name="Martin F."/>
        </authorList>
    </citation>
    <scope>NUCLEOTIDE SEQUENCE [LARGE SCALE GENOMIC DNA]</scope>
    <source>
        <strain evidence="2">MAFF 305830</strain>
    </source>
</reference>
<dbReference type="Proteomes" id="UP000054097">
    <property type="component" value="Unassembled WGS sequence"/>
</dbReference>